<dbReference type="InterPro" id="IPR011335">
    <property type="entry name" value="Restrct_endonuc-II-like"/>
</dbReference>
<organism evidence="3 4">
    <name type="scientific">Marinococcus luteus</name>
    <dbReference type="NCBI Taxonomy" id="1122204"/>
    <lineage>
        <taxon>Bacteria</taxon>
        <taxon>Bacillati</taxon>
        <taxon>Bacillota</taxon>
        <taxon>Bacilli</taxon>
        <taxon>Bacillales</taxon>
        <taxon>Bacillaceae</taxon>
        <taxon>Marinococcus</taxon>
    </lineage>
</organism>
<dbReference type="EMBL" id="FNNC01000001">
    <property type="protein sequence ID" value="SDW06072.1"/>
    <property type="molecule type" value="Genomic_DNA"/>
</dbReference>
<feature type="domain" description="Restriction endonuclease type II EcoRII N-terminal" evidence="2">
    <location>
        <begin position="17"/>
        <end position="138"/>
    </location>
</feature>
<protein>
    <submittedName>
        <fullName evidence="3">Type II restriction enzyme</fullName>
    </submittedName>
</protein>
<dbReference type="GO" id="GO:0009036">
    <property type="term" value="F:type II site-specific deoxyribonuclease activity"/>
    <property type="evidence" value="ECO:0007669"/>
    <property type="project" value="InterPro"/>
</dbReference>
<dbReference type="Pfam" id="PF09217">
    <property type="entry name" value="EcoRII-N"/>
    <property type="match status" value="1"/>
</dbReference>
<dbReference type="InterPro" id="IPR023372">
    <property type="entry name" value="Rest_endonuc_II_EcoRII_N"/>
</dbReference>
<feature type="domain" description="Restriction endonuclease type II EcoRII C-terminal" evidence="1">
    <location>
        <begin position="222"/>
        <end position="385"/>
    </location>
</feature>
<dbReference type="InterPro" id="IPR015300">
    <property type="entry name" value="DNA-bd_pseudobarrel_sf"/>
</dbReference>
<gene>
    <name evidence="3" type="ORF">SAMN05421781_0304</name>
</gene>
<dbReference type="Pfam" id="PF09019">
    <property type="entry name" value="EcoRII-C"/>
    <property type="match status" value="1"/>
</dbReference>
<accession>A0A1H2QG22</accession>
<name>A0A1H2QG22_9BACI</name>
<dbReference type="GO" id="GO:0003677">
    <property type="term" value="F:DNA binding"/>
    <property type="evidence" value="ECO:0007669"/>
    <property type="project" value="InterPro"/>
</dbReference>
<sequence>MEHNLENLVNAIEAARKSGRFFCKFLSPNDTGSNGSHQDGIYLSMDAWNIFFNERPVLETGIEERLVKIDLHNGKSFDSRVVYYTSKKEFRITRFWSNGTFQREERDDLVGALIVFIPLSKRNNEDYKVYIFNTEEEIEEFTQTFSLSFTRNYSVYQEYGYITETQTFEDKVLELVAGYDAFPDTSIMAHISRKAFMEYYNKTSIDYDKDLINWIDTEYTVFRLIEREVYKDKLIEPFYDLQSLLDFANSALNRRKSRAGRSLEHHVNHIFTQQNIPFANPGQTEGRKKPDFLLPSTEAYQNLAFPPENLILLGAKTTCKDRWRQVLSEGERVPQKHLLTLQQGISENQLEEMENAHLQLVVPKPYHNQYPRAYRQKLWSIHDFLKYVNEKY</sequence>
<dbReference type="Gene3D" id="3.40.91.80">
    <property type="match status" value="1"/>
</dbReference>
<dbReference type="GO" id="GO:0009307">
    <property type="term" value="P:DNA restriction-modification system"/>
    <property type="evidence" value="ECO:0007669"/>
    <property type="project" value="InterPro"/>
</dbReference>
<reference evidence="3 4" key="1">
    <citation type="submission" date="2016-10" db="EMBL/GenBank/DDBJ databases">
        <authorList>
            <person name="de Groot N.N."/>
        </authorList>
    </citation>
    <scope>NUCLEOTIDE SEQUENCE [LARGE SCALE GENOMIC DNA]</scope>
    <source>
        <strain evidence="3 4">DSM 23126</strain>
    </source>
</reference>
<keyword evidence="4" id="KW-1185">Reference proteome</keyword>
<dbReference type="Proteomes" id="UP000199488">
    <property type="component" value="Unassembled WGS sequence"/>
</dbReference>
<dbReference type="Gene3D" id="2.40.330.10">
    <property type="entry name" value="DNA-binding pseudobarrel domain"/>
    <property type="match status" value="1"/>
</dbReference>
<dbReference type="STRING" id="1122204.SAMN05421781_0304"/>
<dbReference type="InterPro" id="IPR015109">
    <property type="entry name" value="Restrct_endonuc_II_EcoRII_C"/>
</dbReference>
<dbReference type="SUPFAM" id="SSF101936">
    <property type="entry name" value="DNA-binding pseudobarrel domain"/>
    <property type="match status" value="1"/>
</dbReference>
<dbReference type="AlphaFoldDB" id="A0A1H2QG22"/>
<proteinExistence type="predicted"/>
<dbReference type="OrthoDB" id="9797574at2"/>
<dbReference type="SUPFAM" id="SSF52980">
    <property type="entry name" value="Restriction endonuclease-like"/>
    <property type="match status" value="1"/>
</dbReference>
<dbReference type="RefSeq" id="WP_091610395.1">
    <property type="nucleotide sequence ID" value="NZ_FNNC01000001.1"/>
</dbReference>
<evidence type="ECO:0000313" key="3">
    <source>
        <dbReference type="EMBL" id="SDW06072.1"/>
    </source>
</evidence>
<evidence type="ECO:0000259" key="2">
    <source>
        <dbReference type="Pfam" id="PF09217"/>
    </source>
</evidence>
<dbReference type="InterPro" id="IPR038365">
    <property type="entry name" value="EcoRII_C_sf"/>
</dbReference>
<evidence type="ECO:0000313" key="4">
    <source>
        <dbReference type="Proteomes" id="UP000199488"/>
    </source>
</evidence>
<evidence type="ECO:0000259" key="1">
    <source>
        <dbReference type="Pfam" id="PF09019"/>
    </source>
</evidence>